<proteinExistence type="predicted"/>
<gene>
    <name evidence="2" type="ORF">GCM10010967_42730</name>
</gene>
<evidence type="ECO:0000256" key="1">
    <source>
        <dbReference type="SAM" id="Phobius"/>
    </source>
</evidence>
<keyword evidence="1" id="KW-1133">Transmembrane helix</keyword>
<accession>A0ABQ2IAP8</accession>
<name>A0ABQ2IAP8_9BACT</name>
<organism evidence="2 3">
    <name type="scientific">Dyadobacter beijingensis</name>
    <dbReference type="NCBI Taxonomy" id="365489"/>
    <lineage>
        <taxon>Bacteria</taxon>
        <taxon>Pseudomonadati</taxon>
        <taxon>Bacteroidota</taxon>
        <taxon>Cytophagia</taxon>
        <taxon>Cytophagales</taxon>
        <taxon>Spirosomataceae</taxon>
        <taxon>Dyadobacter</taxon>
    </lineage>
</organism>
<evidence type="ECO:0000313" key="3">
    <source>
        <dbReference type="Proteomes" id="UP000632339"/>
    </source>
</evidence>
<keyword evidence="1" id="KW-0472">Membrane</keyword>
<protein>
    <submittedName>
        <fullName evidence="2">Uncharacterized protein</fullName>
    </submittedName>
</protein>
<feature type="transmembrane region" description="Helical" evidence="1">
    <location>
        <begin position="20"/>
        <end position="42"/>
    </location>
</feature>
<keyword evidence="1" id="KW-0812">Transmembrane</keyword>
<evidence type="ECO:0000313" key="2">
    <source>
        <dbReference type="EMBL" id="GGN03426.1"/>
    </source>
</evidence>
<sequence>MLCSHPLYKVMDIIIFLKAIGNLLFAAILLLAVAFTTAFSLLTYMFRGSRLSVAGLKGLIRKRYPMR</sequence>
<dbReference type="Proteomes" id="UP000632339">
    <property type="component" value="Unassembled WGS sequence"/>
</dbReference>
<keyword evidence="3" id="KW-1185">Reference proteome</keyword>
<dbReference type="EMBL" id="BMLI01000002">
    <property type="protein sequence ID" value="GGN03426.1"/>
    <property type="molecule type" value="Genomic_DNA"/>
</dbReference>
<reference evidence="3" key="1">
    <citation type="journal article" date="2019" name="Int. J. Syst. Evol. Microbiol.">
        <title>The Global Catalogue of Microorganisms (GCM) 10K type strain sequencing project: providing services to taxonomists for standard genome sequencing and annotation.</title>
        <authorList>
            <consortium name="The Broad Institute Genomics Platform"/>
            <consortium name="The Broad Institute Genome Sequencing Center for Infectious Disease"/>
            <person name="Wu L."/>
            <person name="Ma J."/>
        </authorList>
    </citation>
    <scope>NUCLEOTIDE SEQUENCE [LARGE SCALE GENOMIC DNA]</scope>
    <source>
        <strain evidence="3">CGMCC 1.6375</strain>
    </source>
</reference>
<comment type="caution">
    <text evidence="2">The sequence shown here is derived from an EMBL/GenBank/DDBJ whole genome shotgun (WGS) entry which is preliminary data.</text>
</comment>